<evidence type="ECO:0000313" key="2">
    <source>
        <dbReference type="Proteomes" id="UP000461739"/>
    </source>
</evidence>
<reference evidence="1 2" key="1">
    <citation type="submission" date="2019-10" db="EMBL/GenBank/DDBJ databases">
        <title>Bacillus from the desert of Cuatro Cinegas, Coahuila.</title>
        <authorList>
            <person name="Olmedo-Alvarez G."/>
            <person name="Saldana S."/>
            <person name="Barcelo D."/>
        </authorList>
    </citation>
    <scope>NUCLEOTIDE SEQUENCE [LARGE SCALE GENOMIC DNA]</scope>
    <source>
        <strain evidence="1 2">CH316_11T</strain>
    </source>
</reference>
<sequence length="109" mass="12461">MVEGVKFLKDTEAIGYIVMGVSRMGYGLGVIFQAMDVAQLLLNQALEELWNEDVLEVVGKLGHEIEINEDELRSEMYWSFDIHTETEAGIIYKKFMDLKKSESKLTRGQ</sequence>
<evidence type="ECO:0000313" key="1">
    <source>
        <dbReference type="EMBL" id="KAB2451509.1"/>
    </source>
</evidence>
<name>A0AAN6B8U2_BACCE</name>
<dbReference type="EMBL" id="WBPI01000004">
    <property type="protein sequence ID" value="KAB2451509.1"/>
    <property type="molecule type" value="Genomic_DNA"/>
</dbReference>
<comment type="caution">
    <text evidence="1">The sequence shown here is derived from an EMBL/GenBank/DDBJ whole genome shotgun (WGS) entry which is preliminary data.</text>
</comment>
<protein>
    <submittedName>
        <fullName evidence="1">Uncharacterized protein</fullName>
    </submittedName>
</protein>
<accession>A0AAN6B8U2</accession>
<organism evidence="1 2">
    <name type="scientific">Bacillus cereus</name>
    <dbReference type="NCBI Taxonomy" id="1396"/>
    <lineage>
        <taxon>Bacteria</taxon>
        <taxon>Bacillati</taxon>
        <taxon>Bacillota</taxon>
        <taxon>Bacilli</taxon>
        <taxon>Bacillales</taxon>
        <taxon>Bacillaceae</taxon>
        <taxon>Bacillus</taxon>
        <taxon>Bacillus cereus group</taxon>
    </lineage>
</organism>
<dbReference type="AlphaFoldDB" id="A0AAN6B8U2"/>
<dbReference type="Proteomes" id="UP000461739">
    <property type="component" value="Unassembled WGS sequence"/>
</dbReference>
<proteinExistence type="predicted"/>
<gene>
    <name evidence="1" type="ORF">F8165_07220</name>
</gene>